<reference evidence="7 8" key="1">
    <citation type="submission" date="2016-07" db="EMBL/GenBank/DDBJ databases">
        <title>Pervasive Adenine N6-methylation of Active Genes in Fungi.</title>
        <authorList>
            <consortium name="DOE Joint Genome Institute"/>
            <person name="Mondo S.J."/>
            <person name="Dannebaum R.O."/>
            <person name="Kuo R.C."/>
            <person name="Labutti K."/>
            <person name="Haridas S."/>
            <person name="Kuo A."/>
            <person name="Salamov A."/>
            <person name="Ahrendt S.R."/>
            <person name="Lipzen A."/>
            <person name="Sullivan W."/>
            <person name="Andreopoulos W.B."/>
            <person name="Clum A."/>
            <person name="Lindquist E."/>
            <person name="Daum C."/>
            <person name="Ramamoorthy G.K."/>
            <person name="Gryganskyi A."/>
            <person name="Culley D."/>
            <person name="Magnuson J.K."/>
            <person name="James T.Y."/>
            <person name="O'Malley M.A."/>
            <person name="Stajich J.E."/>
            <person name="Spatafora J.W."/>
            <person name="Visel A."/>
            <person name="Grigoriev I.V."/>
        </authorList>
    </citation>
    <scope>NUCLEOTIDE SEQUENCE [LARGE SCALE GENOMIC DNA]</scope>
    <source>
        <strain evidence="7 8">NRRL 3116</strain>
    </source>
</reference>
<evidence type="ECO:0000313" key="7">
    <source>
        <dbReference type="EMBL" id="ORZ06301.1"/>
    </source>
</evidence>
<dbReference type="PRINTS" id="PR00420">
    <property type="entry name" value="RNGMNOXGNASE"/>
</dbReference>
<dbReference type="EMBL" id="MCFF01000046">
    <property type="protein sequence ID" value="ORZ06301.1"/>
    <property type="molecule type" value="Genomic_DNA"/>
</dbReference>
<dbReference type="GO" id="GO:0004497">
    <property type="term" value="F:monooxygenase activity"/>
    <property type="evidence" value="ECO:0007669"/>
    <property type="project" value="InterPro"/>
</dbReference>
<keyword evidence="5" id="KW-0812">Transmembrane</keyword>
<evidence type="ECO:0000256" key="2">
    <source>
        <dbReference type="ARBA" id="ARBA00022630"/>
    </source>
</evidence>
<comment type="caution">
    <text evidence="7">The sequence shown here is derived from an EMBL/GenBank/DDBJ whole genome shotgun (WGS) entry which is preliminary data.</text>
</comment>
<keyword evidence="5" id="KW-0472">Membrane</keyword>
<protein>
    <recommendedName>
        <fullName evidence="6">FAD-binding domain-containing protein</fullName>
    </recommendedName>
</protein>
<organism evidence="7 8">
    <name type="scientific">Lobosporangium transversale</name>
    <dbReference type="NCBI Taxonomy" id="64571"/>
    <lineage>
        <taxon>Eukaryota</taxon>
        <taxon>Fungi</taxon>
        <taxon>Fungi incertae sedis</taxon>
        <taxon>Mucoromycota</taxon>
        <taxon>Mortierellomycotina</taxon>
        <taxon>Mortierellomycetes</taxon>
        <taxon>Mortierellales</taxon>
        <taxon>Mortierellaceae</taxon>
        <taxon>Lobosporangium</taxon>
    </lineage>
</organism>
<dbReference type="Gene3D" id="3.50.50.60">
    <property type="entry name" value="FAD/NAD(P)-binding domain"/>
    <property type="match status" value="1"/>
</dbReference>
<feature type="domain" description="FAD-binding" evidence="6">
    <location>
        <begin position="296"/>
        <end position="378"/>
    </location>
</feature>
<accession>A0A1Y2GBH5</accession>
<evidence type="ECO:0000256" key="4">
    <source>
        <dbReference type="ARBA" id="ARBA00023002"/>
    </source>
</evidence>
<dbReference type="Proteomes" id="UP000193648">
    <property type="component" value="Unassembled WGS sequence"/>
</dbReference>
<dbReference type="Pfam" id="PF01494">
    <property type="entry name" value="FAD_binding_3"/>
    <property type="match status" value="2"/>
</dbReference>
<evidence type="ECO:0000259" key="6">
    <source>
        <dbReference type="Pfam" id="PF01494"/>
    </source>
</evidence>
<dbReference type="OrthoDB" id="655030at2759"/>
<dbReference type="SUPFAM" id="SSF51905">
    <property type="entry name" value="FAD/NAD(P)-binding domain"/>
    <property type="match status" value="1"/>
</dbReference>
<dbReference type="GO" id="GO:0071949">
    <property type="term" value="F:FAD binding"/>
    <property type="evidence" value="ECO:0007669"/>
    <property type="project" value="InterPro"/>
</dbReference>
<gene>
    <name evidence="7" type="ORF">BCR41DRAFT_389230</name>
</gene>
<dbReference type="InParanoid" id="A0A1Y2GBH5"/>
<keyword evidence="8" id="KW-1185">Reference proteome</keyword>
<keyword evidence="3" id="KW-0274">FAD</keyword>
<dbReference type="RefSeq" id="XP_021877464.1">
    <property type="nucleotide sequence ID" value="XM_022028101.1"/>
</dbReference>
<dbReference type="PANTHER" id="PTHR47356">
    <property type="entry name" value="FAD-DEPENDENT MONOOXYGENASE ASQG-RELATED"/>
    <property type="match status" value="1"/>
</dbReference>
<keyword evidence="4" id="KW-0560">Oxidoreductase</keyword>
<keyword evidence="2" id="KW-0285">Flavoprotein</keyword>
<sequence>MSSQITPPMVLIAGAGIGGLFLGLLLERQNVPYMIYERAPEIRCLGSAMGFGANILPVFEQLGILEEMLAISQPAKALDMLDTEFKFMSGIDFSNYKELTGYPTIMFTRPEFHALLYSHIPKEKVVFSKRVLSLEQNEIGVMLRMADGSTYHGDIVVGADGAYSGVRQGLYKHLDRKGFLPASDREELKMGHLCMVGTTDSLDPEKFPTVTNGTAHFQRIINSGAPFTWHTVNMRENRLCWGVTMQLDSSRASKDTRFRNSEWTSDADGSIMGKVFTSKSPGGGTVQDLIDSTPKEKISNVFLEEKLFETWYHGRTVLIGDAAHKFLPTAGQGAVNAMQDAVVLANCIYEMGEVTPANITTAFKTYFDERYAPVKRMMNKSKFMGTLQLGQTWKERILRHIVFNWIPKRIQMEQFLKDASYRPQATFLEYIENRGVLPVTPQKVSERYAKERTPKAASV</sequence>
<dbReference type="GeneID" id="33569944"/>
<dbReference type="AlphaFoldDB" id="A0A1Y2GBH5"/>
<evidence type="ECO:0000256" key="3">
    <source>
        <dbReference type="ARBA" id="ARBA00022827"/>
    </source>
</evidence>
<dbReference type="STRING" id="64571.A0A1Y2GBH5"/>
<dbReference type="PANTHER" id="PTHR47356:SF2">
    <property type="entry name" value="FAD-BINDING DOMAIN-CONTAINING PROTEIN-RELATED"/>
    <property type="match status" value="1"/>
</dbReference>
<dbReference type="InterPro" id="IPR050562">
    <property type="entry name" value="FAD_mOase_fung"/>
</dbReference>
<feature type="transmembrane region" description="Helical" evidence="5">
    <location>
        <begin position="6"/>
        <end position="26"/>
    </location>
</feature>
<evidence type="ECO:0000256" key="5">
    <source>
        <dbReference type="SAM" id="Phobius"/>
    </source>
</evidence>
<evidence type="ECO:0000256" key="1">
    <source>
        <dbReference type="ARBA" id="ARBA00007992"/>
    </source>
</evidence>
<dbReference type="InterPro" id="IPR036188">
    <property type="entry name" value="FAD/NAD-bd_sf"/>
</dbReference>
<proteinExistence type="inferred from homology"/>
<dbReference type="InterPro" id="IPR002938">
    <property type="entry name" value="FAD-bd"/>
</dbReference>
<evidence type="ECO:0000313" key="8">
    <source>
        <dbReference type="Proteomes" id="UP000193648"/>
    </source>
</evidence>
<keyword evidence="5" id="KW-1133">Transmembrane helix</keyword>
<feature type="domain" description="FAD-binding" evidence="6">
    <location>
        <begin position="10"/>
        <end position="170"/>
    </location>
</feature>
<name>A0A1Y2GBH5_9FUNG</name>
<comment type="similarity">
    <text evidence="1">Belongs to the paxM FAD-dependent monooxygenase family.</text>
</comment>